<evidence type="ECO:0000313" key="2">
    <source>
        <dbReference type="Proteomes" id="UP000058074"/>
    </source>
</evidence>
<dbReference type="PATRIC" id="fig|33050.5.peg.1462"/>
<dbReference type="RefSeq" id="WP_054587503.1">
    <property type="nucleotide sequence ID" value="NZ_CP012700.1"/>
</dbReference>
<proteinExistence type="predicted"/>
<organism evidence="1 2">
    <name type="scientific">Sphingopyxis macrogoltabida</name>
    <name type="common">Sphingomonas macrogoltabidus</name>
    <dbReference type="NCBI Taxonomy" id="33050"/>
    <lineage>
        <taxon>Bacteria</taxon>
        <taxon>Pseudomonadati</taxon>
        <taxon>Pseudomonadota</taxon>
        <taxon>Alphaproteobacteria</taxon>
        <taxon>Sphingomonadales</taxon>
        <taxon>Sphingomonadaceae</taxon>
        <taxon>Sphingopyxis</taxon>
    </lineage>
</organism>
<dbReference type="KEGG" id="smag:AN936_07025"/>
<dbReference type="AlphaFoldDB" id="A0A0N7GS99"/>
<dbReference type="InterPro" id="IPR014942">
    <property type="entry name" value="AbiEii"/>
</dbReference>
<dbReference type="Proteomes" id="UP000058074">
    <property type="component" value="Chromosome"/>
</dbReference>
<name>A0A0N7GS99_SPHMC</name>
<reference evidence="1 2" key="1">
    <citation type="journal article" date="2015" name="Genome Announc.">
        <title>Complete Genome Sequence of Polypropylene Glycol- and Polyethylene Glycol-Degrading Sphingopyxis macrogoltabida Strain EY-1.</title>
        <authorList>
            <person name="Ohtsubo Y."/>
            <person name="Nagata Y."/>
            <person name="Numata M."/>
            <person name="Tsuchikane K."/>
            <person name="Hosoyama A."/>
            <person name="Yamazoe A."/>
            <person name="Tsuda M."/>
            <person name="Fujita N."/>
            <person name="Kawai F."/>
        </authorList>
    </citation>
    <scope>NUCLEOTIDE SEQUENCE [LARGE SCALE GENOMIC DNA]</scope>
    <source>
        <strain evidence="1 2">EY-1</strain>
    </source>
</reference>
<dbReference type="EMBL" id="CP012700">
    <property type="protein sequence ID" value="ALH80123.1"/>
    <property type="molecule type" value="Genomic_DNA"/>
</dbReference>
<dbReference type="Pfam" id="PF08843">
    <property type="entry name" value="AbiEii"/>
    <property type="match status" value="1"/>
</dbReference>
<dbReference type="OrthoDB" id="9808443at2"/>
<evidence type="ECO:0000313" key="1">
    <source>
        <dbReference type="EMBL" id="ALH80123.1"/>
    </source>
</evidence>
<sequence>MAETPANIAASAKARLLALARAEGQPFDVLLVRFALERLLYRLSISPQRDDFILKGGLLVTLWLEDSNRVTRDMDFLAFGDASAARLIADFGGIMAVEADDGLMFDIERLTARPIREEAEYGGMRLSTIAHLERTRIPVTIDLGFGDVIARPADPVAYPTLLDFPDPEIRVYPPATVIAEKFQAMVALGIANSRMKDYYDLWALPRSCPITADDLDAAIAATFERRGTKVPTEPPPGLSNSFFEDRDKQRQWAAYAGSIDLARVQLDAVVHQIWNLVGPSCARLTKA</sequence>
<evidence type="ECO:0008006" key="3">
    <source>
        <dbReference type="Google" id="ProtNLM"/>
    </source>
</evidence>
<protein>
    <recommendedName>
        <fullName evidence="3">Nucleotidyl transferase AbiEii/AbiGii toxin family protein</fullName>
    </recommendedName>
</protein>
<accession>A0A0N7GS99</accession>
<gene>
    <name evidence="1" type="ORF">AN936_07025</name>
</gene>